<dbReference type="SUPFAM" id="SSF55785">
    <property type="entry name" value="PYP-like sensor domain (PAS domain)"/>
    <property type="match status" value="1"/>
</dbReference>
<accession>C5BTN7</accession>
<dbReference type="RefSeq" id="WP_015818922.1">
    <property type="nucleotide sequence ID" value="NC_012997.1"/>
</dbReference>
<dbReference type="Gene3D" id="3.30.70.270">
    <property type="match status" value="1"/>
</dbReference>
<evidence type="ECO:0000256" key="3">
    <source>
        <dbReference type="ARBA" id="ARBA00034247"/>
    </source>
</evidence>
<dbReference type="GO" id="GO:0043709">
    <property type="term" value="P:cell adhesion involved in single-species biofilm formation"/>
    <property type="evidence" value="ECO:0007669"/>
    <property type="project" value="TreeGrafter"/>
</dbReference>
<dbReference type="Pfam" id="PF08448">
    <property type="entry name" value="PAS_4"/>
    <property type="match status" value="1"/>
</dbReference>
<evidence type="ECO:0000256" key="2">
    <source>
        <dbReference type="ARBA" id="ARBA00012528"/>
    </source>
</evidence>
<dbReference type="InterPro" id="IPR000160">
    <property type="entry name" value="GGDEF_dom"/>
</dbReference>
<evidence type="ECO:0000313" key="6">
    <source>
        <dbReference type="Proteomes" id="UP000009080"/>
    </source>
</evidence>
<feature type="domain" description="GGDEF" evidence="4">
    <location>
        <begin position="186"/>
        <end position="319"/>
    </location>
</feature>
<proteinExistence type="predicted"/>
<dbReference type="EC" id="2.7.7.65" evidence="2"/>
<dbReference type="NCBIfam" id="TIGR00254">
    <property type="entry name" value="GGDEF"/>
    <property type="match status" value="1"/>
</dbReference>
<sequence>MASDTNFIEDFHWLMDVLQDIDVGLVILNREFEVELWNSFMQNHSARMPDEVLGHSIFELFPELPASWFKRKAEAVFVLHNSAFTTWEQRPYLFRFKSYRPITSIAEYMYQNSTVIPLTDTRGQVNHICLIIYDVTEVAVNRLQLQAANAKLHTLSRTDGLTGLLNRKSWETELHVEFRRFQRHQHGSSLLMFDIDHFKRVNDTYGHPTGDEVIRRTAKVVKDALRDIDVAGRYGGEEFAVILTDTDASGAKVVAERLRTTIEQLTITHEGNSLQFTISLGIAELNPSITDPGAWIEAADRALYKAKHAGRNNSVIFSN</sequence>
<dbReference type="PROSITE" id="PS50887">
    <property type="entry name" value="GGDEF"/>
    <property type="match status" value="1"/>
</dbReference>
<dbReference type="EMBL" id="CP001614">
    <property type="protein sequence ID" value="ACR12810.1"/>
    <property type="molecule type" value="Genomic_DNA"/>
</dbReference>
<dbReference type="SMART" id="SM00267">
    <property type="entry name" value="GGDEF"/>
    <property type="match status" value="1"/>
</dbReference>
<name>C5BTN7_TERTT</name>
<dbReference type="InterPro" id="IPR013656">
    <property type="entry name" value="PAS_4"/>
</dbReference>
<evidence type="ECO:0000259" key="4">
    <source>
        <dbReference type="PROSITE" id="PS50887"/>
    </source>
</evidence>
<dbReference type="AlphaFoldDB" id="C5BTN7"/>
<evidence type="ECO:0000256" key="1">
    <source>
        <dbReference type="ARBA" id="ARBA00001946"/>
    </source>
</evidence>
<gene>
    <name evidence="5" type="ordered locus">TERTU_3958</name>
</gene>
<dbReference type="KEGG" id="ttu:TERTU_3958"/>
<dbReference type="GO" id="GO:1902201">
    <property type="term" value="P:negative regulation of bacterial-type flagellum-dependent cell motility"/>
    <property type="evidence" value="ECO:0007669"/>
    <property type="project" value="TreeGrafter"/>
</dbReference>
<dbReference type="Pfam" id="PF00990">
    <property type="entry name" value="GGDEF"/>
    <property type="match status" value="1"/>
</dbReference>
<dbReference type="HOGENOM" id="CLU_000445_11_4_6"/>
<comment type="catalytic activity">
    <reaction evidence="3">
        <text>2 GTP = 3',3'-c-di-GMP + 2 diphosphate</text>
        <dbReference type="Rhea" id="RHEA:24898"/>
        <dbReference type="ChEBI" id="CHEBI:33019"/>
        <dbReference type="ChEBI" id="CHEBI:37565"/>
        <dbReference type="ChEBI" id="CHEBI:58805"/>
        <dbReference type="EC" id="2.7.7.65"/>
    </reaction>
</comment>
<dbReference type="InterPro" id="IPR035965">
    <property type="entry name" value="PAS-like_dom_sf"/>
</dbReference>
<dbReference type="Proteomes" id="UP000009080">
    <property type="component" value="Chromosome"/>
</dbReference>
<dbReference type="GO" id="GO:0005886">
    <property type="term" value="C:plasma membrane"/>
    <property type="evidence" value="ECO:0007669"/>
    <property type="project" value="TreeGrafter"/>
</dbReference>
<dbReference type="GO" id="GO:0052621">
    <property type="term" value="F:diguanylate cyclase activity"/>
    <property type="evidence" value="ECO:0007669"/>
    <property type="project" value="UniProtKB-EC"/>
</dbReference>
<dbReference type="eggNOG" id="COG3706">
    <property type="taxonomic scope" value="Bacteria"/>
</dbReference>
<organism evidence="5 6">
    <name type="scientific">Teredinibacter turnerae (strain ATCC 39867 / T7901)</name>
    <dbReference type="NCBI Taxonomy" id="377629"/>
    <lineage>
        <taxon>Bacteria</taxon>
        <taxon>Pseudomonadati</taxon>
        <taxon>Pseudomonadota</taxon>
        <taxon>Gammaproteobacteria</taxon>
        <taxon>Cellvibrionales</taxon>
        <taxon>Cellvibrionaceae</taxon>
        <taxon>Teredinibacter</taxon>
    </lineage>
</organism>
<evidence type="ECO:0000313" key="5">
    <source>
        <dbReference type="EMBL" id="ACR12810.1"/>
    </source>
</evidence>
<comment type="cofactor">
    <cofactor evidence="1">
        <name>Mg(2+)</name>
        <dbReference type="ChEBI" id="CHEBI:18420"/>
    </cofactor>
</comment>
<keyword evidence="6" id="KW-1185">Reference proteome</keyword>
<dbReference type="SUPFAM" id="SSF55073">
    <property type="entry name" value="Nucleotide cyclase"/>
    <property type="match status" value="1"/>
</dbReference>
<dbReference type="PANTHER" id="PTHR45138:SF9">
    <property type="entry name" value="DIGUANYLATE CYCLASE DGCM-RELATED"/>
    <property type="match status" value="1"/>
</dbReference>
<dbReference type="OrthoDB" id="9812260at2"/>
<dbReference type="InterPro" id="IPR050469">
    <property type="entry name" value="Diguanylate_Cyclase"/>
</dbReference>
<reference evidence="5 6" key="1">
    <citation type="journal article" date="2009" name="PLoS ONE">
        <title>The complete genome of Teredinibacter turnerae T7901: an intracellular endosymbiont of marine wood-boring bivalves (shipworms).</title>
        <authorList>
            <person name="Yang J.C."/>
            <person name="Madupu R."/>
            <person name="Durkin A.S."/>
            <person name="Ekborg N.A."/>
            <person name="Pedamallu C.S."/>
            <person name="Hostetler J.B."/>
            <person name="Radune D."/>
            <person name="Toms B.S."/>
            <person name="Henrissat B."/>
            <person name="Coutinho P.M."/>
            <person name="Schwarz S."/>
            <person name="Field L."/>
            <person name="Trindade-Silva A.E."/>
            <person name="Soares C.A.G."/>
            <person name="Elshahawi S."/>
            <person name="Hanora A."/>
            <person name="Schmidt E.W."/>
            <person name="Haygood M.G."/>
            <person name="Posfai J."/>
            <person name="Benner J."/>
            <person name="Madinger C."/>
            <person name="Nove J."/>
            <person name="Anton B."/>
            <person name="Chaudhary K."/>
            <person name="Foster J."/>
            <person name="Holman A."/>
            <person name="Kumar S."/>
            <person name="Lessard P.A."/>
            <person name="Luyten Y.A."/>
            <person name="Slatko B."/>
            <person name="Wood N."/>
            <person name="Wu B."/>
            <person name="Teplitski M."/>
            <person name="Mougous J.D."/>
            <person name="Ward N."/>
            <person name="Eisen J.A."/>
            <person name="Badger J.H."/>
            <person name="Distel D.L."/>
        </authorList>
    </citation>
    <scope>NUCLEOTIDE SEQUENCE [LARGE SCALE GENOMIC DNA]</scope>
    <source>
        <strain evidence="6">ATCC 39867 / T7901</strain>
    </source>
</reference>
<dbReference type="FunFam" id="3.30.70.270:FF:000001">
    <property type="entry name" value="Diguanylate cyclase domain protein"/>
    <property type="match status" value="1"/>
</dbReference>
<dbReference type="Gene3D" id="3.30.450.20">
    <property type="entry name" value="PAS domain"/>
    <property type="match status" value="1"/>
</dbReference>
<dbReference type="InterPro" id="IPR043128">
    <property type="entry name" value="Rev_trsase/Diguanyl_cyclase"/>
</dbReference>
<protein>
    <recommendedName>
        <fullName evidence="2">diguanylate cyclase</fullName>
        <ecNumber evidence="2">2.7.7.65</ecNumber>
    </recommendedName>
</protein>
<dbReference type="STRING" id="377629.TERTU_3958"/>
<dbReference type="PANTHER" id="PTHR45138">
    <property type="entry name" value="REGULATORY COMPONENTS OF SENSORY TRANSDUCTION SYSTEM"/>
    <property type="match status" value="1"/>
</dbReference>
<dbReference type="CDD" id="cd01949">
    <property type="entry name" value="GGDEF"/>
    <property type="match status" value="1"/>
</dbReference>
<dbReference type="InterPro" id="IPR029787">
    <property type="entry name" value="Nucleotide_cyclase"/>
</dbReference>